<dbReference type="KEGG" id="lrs:PX52LOC_04914"/>
<name>A0A5C1AJM4_9BACT</name>
<evidence type="ECO:0000313" key="2">
    <source>
        <dbReference type="EMBL" id="QEL17902.1"/>
    </source>
</evidence>
<sequence length="502" mass="54491">MTTSSHRRSFLQSASAGLGGLAFLNALPSVAAGDAKVDPNHVRFNAGLDSLVKLVEETPREKLLEEVAARVKKGTPYRDVLAALQLAGVRNIQPRPNVGFKFHAVMVVNSAHQASLAGPDRDRWLPIFWALDNFKSAQAQNVKESGWRMNPVEQSRVPSARTVREEFTAAMTAWDEGKADLAAAGLARHATANEAFDLFARFGCRDFRDIGHKAIFVANAFRTLQVIGWHHAEPVLRSLAFALLKHDAKGRPDGELPADKVGIRNAELVRKLGPSWRDGTAQPDAVPDLLAAIRGSSESEVSERVVALINGGLSPRSVWDAVFLGGGELLMRQPGIVGLHTLTTANALHYAFITTGDEETRKLLLLQAAAFLPMFRKSMTERGKVADVKVESLEAADADRDGGVEAIFATLSTDKAKAARMALGYANRNEGGAQELIDAGRSLVFLKGTDAHDYKFSSAVMEDYSHLAPRWRNRFLAASLFWLKGSAAADSKLVARTRQALA</sequence>
<feature type="chain" id="PRO_5022734896" evidence="1">
    <location>
        <begin position="32"/>
        <end position="502"/>
    </location>
</feature>
<gene>
    <name evidence="2" type="ORF">PX52LOC_04914</name>
</gene>
<dbReference type="PROSITE" id="PS51318">
    <property type="entry name" value="TAT"/>
    <property type="match status" value="1"/>
</dbReference>
<dbReference type="EMBL" id="CP042425">
    <property type="protein sequence ID" value="QEL17902.1"/>
    <property type="molecule type" value="Genomic_DNA"/>
</dbReference>
<feature type="signal peptide" evidence="1">
    <location>
        <begin position="1"/>
        <end position="31"/>
    </location>
</feature>
<dbReference type="RefSeq" id="WP_149112455.1">
    <property type="nucleotide sequence ID" value="NZ_CP042425.1"/>
</dbReference>
<keyword evidence="3" id="KW-1185">Reference proteome</keyword>
<dbReference type="InterPro" id="IPR006311">
    <property type="entry name" value="TAT_signal"/>
</dbReference>
<keyword evidence="1" id="KW-0732">Signal</keyword>
<proteinExistence type="predicted"/>
<dbReference type="OrthoDB" id="176343at2"/>
<organism evidence="2 3">
    <name type="scientific">Limnoglobus roseus</name>
    <dbReference type="NCBI Taxonomy" id="2598579"/>
    <lineage>
        <taxon>Bacteria</taxon>
        <taxon>Pseudomonadati</taxon>
        <taxon>Planctomycetota</taxon>
        <taxon>Planctomycetia</taxon>
        <taxon>Gemmatales</taxon>
        <taxon>Gemmataceae</taxon>
        <taxon>Limnoglobus</taxon>
    </lineage>
</organism>
<evidence type="ECO:0000256" key="1">
    <source>
        <dbReference type="SAM" id="SignalP"/>
    </source>
</evidence>
<accession>A0A5C1AJM4</accession>
<protein>
    <submittedName>
        <fullName evidence="2">Uncharacterized protein</fullName>
    </submittedName>
</protein>
<dbReference type="Proteomes" id="UP000324974">
    <property type="component" value="Chromosome"/>
</dbReference>
<evidence type="ECO:0000313" key="3">
    <source>
        <dbReference type="Proteomes" id="UP000324974"/>
    </source>
</evidence>
<reference evidence="3" key="1">
    <citation type="submission" date="2019-08" db="EMBL/GenBank/DDBJ databases">
        <title>Limnoglobus roseus gen. nov., sp. nov., a novel freshwater planctomycete with a giant genome from the family Gemmataceae.</title>
        <authorList>
            <person name="Kulichevskaya I.S."/>
            <person name="Naumoff D.G."/>
            <person name="Miroshnikov K."/>
            <person name="Ivanova A."/>
            <person name="Philippov D.A."/>
            <person name="Hakobyan A."/>
            <person name="Rijpstra I.C."/>
            <person name="Sinninghe Damste J.S."/>
            <person name="Liesack W."/>
            <person name="Dedysh S.N."/>
        </authorList>
    </citation>
    <scope>NUCLEOTIDE SEQUENCE [LARGE SCALE GENOMIC DNA]</scope>
    <source>
        <strain evidence="3">PX52</strain>
    </source>
</reference>
<dbReference type="AlphaFoldDB" id="A0A5C1AJM4"/>